<evidence type="ECO:0000256" key="2">
    <source>
        <dbReference type="ARBA" id="ARBA00022692"/>
    </source>
</evidence>
<accession>Q2CA57</accession>
<keyword evidence="6 7" id="KW-0961">Cell wall biogenesis/degradation</keyword>
<keyword evidence="5 7" id="KW-0456">Lyase</keyword>
<dbReference type="GO" id="GO:0005886">
    <property type="term" value="C:plasma membrane"/>
    <property type="evidence" value="ECO:0007669"/>
    <property type="project" value="UniProtKB-UniRule"/>
</dbReference>
<evidence type="ECO:0000313" key="9">
    <source>
        <dbReference type="Proteomes" id="UP000003635"/>
    </source>
</evidence>
<dbReference type="eggNOG" id="COG1559">
    <property type="taxonomic scope" value="Bacteria"/>
</dbReference>
<name>Q2CA57_OCEGH</name>
<feature type="site" description="Important for catalytic activity" evidence="7">
    <location>
        <position position="259"/>
    </location>
</feature>
<gene>
    <name evidence="7" type="primary">mltG</name>
    <name evidence="8" type="ORF">OG2516_04311</name>
</gene>
<dbReference type="EMBL" id="AAOT01000060">
    <property type="protein sequence ID" value="EAR49555.1"/>
    <property type="molecule type" value="Genomic_DNA"/>
</dbReference>
<dbReference type="NCBIfam" id="TIGR00247">
    <property type="entry name" value="endolytic transglycosylase MltG"/>
    <property type="match status" value="1"/>
</dbReference>
<evidence type="ECO:0000256" key="1">
    <source>
        <dbReference type="ARBA" id="ARBA00022475"/>
    </source>
</evidence>
<keyword evidence="3 7" id="KW-1133">Transmembrane helix</keyword>
<dbReference type="PANTHER" id="PTHR30518:SF2">
    <property type="entry name" value="ENDOLYTIC MUREIN TRANSGLYCOSYLASE"/>
    <property type="match status" value="1"/>
</dbReference>
<dbReference type="CDD" id="cd08010">
    <property type="entry name" value="MltG_like"/>
    <property type="match status" value="1"/>
</dbReference>
<comment type="similarity">
    <text evidence="7">Belongs to the transglycosylase MltG family.</text>
</comment>
<keyword evidence="2 7" id="KW-0812">Transmembrane</keyword>
<dbReference type="PANTHER" id="PTHR30518">
    <property type="entry name" value="ENDOLYTIC MUREIN TRANSGLYCOSYLASE"/>
    <property type="match status" value="1"/>
</dbReference>
<keyword evidence="1 7" id="KW-1003">Cell membrane</keyword>
<comment type="caution">
    <text evidence="8">The sequence shown here is derived from an EMBL/GenBank/DDBJ whole genome shotgun (WGS) entry which is preliminary data.</text>
</comment>
<dbReference type="InterPro" id="IPR003770">
    <property type="entry name" value="MLTG-like"/>
</dbReference>
<dbReference type="OrthoDB" id="9814591at2"/>
<dbReference type="GO" id="GO:0008932">
    <property type="term" value="F:lytic endotransglycosylase activity"/>
    <property type="evidence" value="ECO:0007669"/>
    <property type="project" value="UniProtKB-UniRule"/>
</dbReference>
<dbReference type="AlphaFoldDB" id="Q2CA57"/>
<comment type="catalytic activity">
    <reaction evidence="7">
        <text>a peptidoglycan chain = a peptidoglycan chain with N-acetyl-1,6-anhydromuramyl-[peptide] at the reducing end + a peptidoglycan chain with N-acetylglucosamine at the non-reducing end.</text>
        <dbReference type="EC" id="4.2.2.29"/>
    </reaction>
</comment>
<organism evidence="8 9">
    <name type="scientific">Oceanicola granulosus (strain ATCC BAA-861 / DSM 15982 / KCTC 12143 / HTCC2516)</name>
    <dbReference type="NCBI Taxonomy" id="314256"/>
    <lineage>
        <taxon>Bacteria</taxon>
        <taxon>Pseudomonadati</taxon>
        <taxon>Pseudomonadota</taxon>
        <taxon>Alphaproteobacteria</taxon>
        <taxon>Rhodobacterales</taxon>
        <taxon>Roseobacteraceae</taxon>
        <taxon>Oceanicola</taxon>
    </lineage>
</organism>
<evidence type="ECO:0000256" key="6">
    <source>
        <dbReference type="ARBA" id="ARBA00023316"/>
    </source>
</evidence>
<dbReference type="Pfam" id="PF02618">
    <property type="entry name" value="YceG"/>
    <property type="match status" value="1"/>
</dbReference>
<evidence type="ECO:0000256" key="7">
    <source>
        <dbReference type="HAMAP-Rule" id="MF_02065"/>
    </source>
</evidence>
<evidence type="ECO:0000256" key="4">
    <source>
        <dbReference type="ARBA" id="ARBA00023136"/>
    </source>
</evidence>
<protein>
    <recommendedName>
        <fullName evidence="7">Endolytic murein transglycosylase</fullName>
        <ecNumber evidence="7">4.2.2.29</ecNumber>
    </recommendedName>
    <alternativeName>
        <fullName evidence="7">Peptidoglycan lytic transglycosylase</fullName>
    </alternativeName>
    <alternativeName>
        <fullName evidence="7">Peptidoglycan polymerization terminase</fullName>
    </alternativeName>
</protein>
<evidence type="ECO:0000256" key="5">
    <source>
        <dbReference type="ARBA" id="ARBA00023239"/>
    </source>
</evidence>
<keyword evidence="4 7" id="KW-0472">Membrane</keyword>
<comment type="function">
    <text evidence="7">Functions as a peptidoglycan terminase that cleaves nascent peptidoglycan strands endolytically to terminate their elongation.</text>
</comment>
<proteinExistence type="inferred from homology"/>
<dbReference type="GO" id="GO:0009252">
    <property type="term" value="P:peptidoglycan biosynthetic process"/>
    <property type="evidence" value="ECO:0007669"/>
    <property type="project" value="UniProtKB-UniRule"/>
</dbReference>
<reference evidence="8 9" key="1">
    <citation type="journal article" date="2010" name="J. Bacteriol.">
        <title>Genome sequences of Oceanicola granulosus HTCC2516(T) and Oceanicola batsensis HTCC2597(TDelta).</title>
        <authorList>
            <person name="Thrash J.C."/>
            <person name="Cho J.C."/>
            <person name="Vergin K.L."/>
            <person name="Giovannoni S.J."/>
        </authorList>
    </citation>
    <scope>NUCLEOTIDE SEQUENCE [LARGE SCALE GENOMIC DNA]</scope>
    <source>
        <strain evidence="9">ATCC BAA-861 / DSM 15982 / KCTC 12143 / HTCC2516</strain>
    </source>
</reference>
<sequence length="387" mass="42000">MWRSVASNALTFFVVAVFLIAGVVIWGSQTYEAEGPLEAPICLQIARGSNMWAVSEQLGEDGAITSPTIFRIGAQYSDRASQLKAGSFLVPEAASMEQILDIVTRGGANTCGTEVVYRIGVTRTLVEVREVDPADGNYRQVVQFDPAEEEPPEAYSSVKQESDTQYRLAVAEGVTSWQVVQALNGLDTLEADVEDVPAEGTLAPDSYAFAPGDEVAAILAEMERRQARILDAAWENRDDGLPYADKQEALIMASIIEKETALAEERRQVASVFVNRLERGMRLQTDPTVIYGITEGQGVLGRGLRQSELRAATDWNTYVIDGLPRTPIANPGRAAIEAALDPASTDYVFFVADGTGGHAFAATLDEHNRNVARWREIEAERAAAAGE</sequence>
<keyword evidence="7" id="KW-0997">Cell inner membrane</keyword>
<dbReference type="Gene3D" id="3.30.1490.480">
    <property type="entry name" value="Endolytic murein transglycosylase"/>
    <property type="match status" value="1"/>
</dbReference>
<evidence type="ECO:0000313" key="8">
    <source>
        <dbReference type="EMBL" id="EAR49555.1"/>
    </source>
</evidence>
<dbReference type="EC" id="4.2.2.29" evidence="7"/>
<evidence type="ECO:0000256" key="3">
    <source>
        <dbReference type="ARBA" id="ARBA00022989"/>
    </source>
</evidence>
<keyword evidence="9" id="KW-1185">Reference proteome</keyword>
<dbReference type="Gene3D" id="3.30.160.60">
    <property type="entry name" value="Classic Zinc Finger"/>
    <property type="match status" value="1"/>
</dbReference>
<dbReference type="HOGENOM" id="CLU_025574_0_0_5"/>
<dbReference type="HAMAP" id="MF_02065">
    <property type="entry name" value="MltG"/>
    <property type="match status" value="1"/>
</dbReference>
<dbReference type="Proteomes" id="UP000003635">
    <property type="component" value="Unassembled WGS sequence"/>
</dbReference>
<dbReference type="RefSeq" id="WP_007254390.1">
    <property type="nucleotide sequence ID" value="NZ_CH724107.1"/>
</dbReference>
<dbReference type="GO" id="GO:0071555">
    <property type="term" value="P:cell wall organization"/>
    <property type="evidence" value="ECO:0007669"/>
    <property type="project" value="UniProtKB-KW"/>
</dbReference>
<dbReference type="STRING" id="314256.OG2516_04311"/>